<evidence type="ECO:0000313" key="2">
    <source>
        <dbReference type="EMBL" id="VDL93934.1"/>
    </source>
</evidence>
<protein>
    <submittedName>
        <fullName evidence="2 4">Uncharacterized protein</fullName>
    </submittedName>
</protein>
<dbReference type="WBParaSite" id="SSLN_0000783101-mRNA-1">
    <property type="protein sequence ID" value="SSLN_0000783101-mRNA-1"/>
    <property type="gene ID" value="SSLN_0000783101"/>
</dbReference>
<sequence>MGHLQTQYNNNPNTSICINEHPFGHPYFKSNGDNPPTTGDQTADAPLPSITSTTNTILPSTTPASFTVTSTPDTTCHSPTITEPTSDYLSLFASTTTLSEVSILT</sequence>
<reference evidence="2 3" key="2">
    <citation type="submission" date="2018-11" db="EMBL/GenBank/DDBJ databases">
        <authorList>
            <consortium name="Pathogen Informatics"/>
        </authorList>
    </citation>
    <scope>NUCLEOTIDE SEQUENCE [LARGE SCALE GENOMIC DNA]</scope>
    <source>
        <strain evidence="2 3">NST_G2</strain>
    </source>
</reference>
<feature type="region of interest" description="Disordered" evidence="1">
    <location>
        <begin position="1"/>
        <end position="82"/>
    </location>
</feature>
<feature type="compositionally biased region" description="Low complexity" evidence="1">
    <location>
        <begin position="46"/>
        <end position="63"/>
    </location>
</feature>
<name>A0A183STK1_SCHSO</name>
<feature type="compositionally biased region" description="Polar residues" evidence="1">
    <location>
        <begin position="31"/>
        <end position="41"/>
    </location>
</feature>
<feature type="compositionally biased region" description="Polar residues" evidence="1">
    <location>
        <begin position="64"/>
        <end position="82"/>
    </location>
</feature>
<dbReference type="EMBL" id="UYSU01034196">
    <property type="protein sequence ID" value="VDL93934.1"/>
    <property type="molecule type" value="Genomic_DNA"/>
</dbReference>
<accession>A0A183STK1</accession>
<gene>
    <name evidence="2" type="ORF">SSLN_LOCUS7549</name>
</gene>
<evidence type="ECO:0000313" key="4">
    <source>
        <dbReference type="WBParaSite" id="SSLN_0000783101-mRNA-1"/>
    </source>
</evidence>
<organism evidence="4">
    <name type="scientific">Schistocephalus solidus</name>
    <name type="common">Tapeworm</name>
    <dbReference type="NCBI Taxonomy" id="70667"/>
    <lineage>
        <taxon>Eukaryota</taxon>
        <taxon>Metazoa</taxon>
        <taxon>Spiralia</taxon>
        <taxon>Lophotrochozoa</taxon>
        <taxon>Platyhelminthes</taxon>
        <taxon>Cestoda</taxon>
        <taxon>Eucestoda</taxon>
        <taxon>Diphyllobothriidea</taxon>
        <taxon>Diphyllobothriidae</taxon>
        <taxon>Schistocephalus</taxon>
    </lineage>
</organism>
<dbReference type="AlphaFoldDB" id="A0A183STK1"/>
<dbReference type="Proteomes" id="UP000275846">
    <property type="component" value="Unassembled WGS sequence"/>
</dbReference>
<evidence type="ECO:0000313" key="3">
    <source>
        <dbReference type="Proteomes" id="UP000275846"/>
    </source>
</evidence>
<feature type="compositionally biased region" description="Polar residues" evidence="1">
    <location>
        <begin position="1"/>
        <end position="17"/>
    </location>
</feature>
<proteinExistence type="predicted"/>
<reference evidence="4" key="1">
    <citation type="submission" date="2016-06" db="UniProtKB">
        <authorList>
            <consortium name="WormBaseParasite"/>
        </authorList>
    </citation>
    <scope>IDENTIFICATION</scope>
</reference>
<keyword evidence="3" id="KW-1185">Reference proteome</keyword>
<evidence type="ECO:0000256" key="1">
    <source>
        <dbReference type="SAM" id="MobiDB-lite"/>
    </source>
</evidence>